<proteinExistence type="predicted"/>
<dbReference type="InterPro" id="IPR041427">
    <property type="entry name" value="AbiJ-NTD3"/>
</dbReference>
<evidence type="ECO:0000259" key="1">
    <source>
        <dbReference type="Pfam" id="PF18860"/>
    </source>
</evidence>
<evidence type="ECO:0000313" key="2">
    <source>
        <dbReference type="EMBL" id="AHE40534.1"/>
    </source>
</evidence>
<reference evidence="2" key="1">
    <citation type="journal article" date="2014" name="Appl. Environ. Microbiol.">
        <title>Characterization of a Multiresistant Mosaic Plasmid from a Fish Farm Sediment Exiguobacterium sp. Isolate Reveals Aggregation of Functional Clinic-Associated Antibiotic Resistance Genes.</title>
        <authorList>
            <person name="Yang J."/>
            <person name="Wang C."/>
            <person name="Wu J."/>
            <person name="Liu L."/>
            <person name="Zhang G."/>
            <person name="Feng J."/>
        </authorList>
    </citation>
    <scope>NUCLEOTIDE SEQUENCE</scope>
    <source>
        <strain evidence="2">S3-2</strain>
        <plasmid evidence="2">pMC1</plasmid>
    </source>
</reference>
<name>V9Z948_9BACL</name>
<organism evidence="2">
    <name type="scientific">Exiguobacterium sp. S3-2</name>
    <dbReference type="NCBI Taxonomy" id="1389960"/>
    <lineage>
        <taxon>Bacteria</taxon>
        <taxon>Bacillati</taxon>
        <taxon>Bacillota</taxon>
        <taxon>Bacilli</taxon>
        <taxon>Bacillales</taxon>
        <taxon>Bacillales Family XII. Incertae Sedis</taxon>
        <taxon>Exiguobacterium</taxon>
    </lineage>
</organism>
<dbReference type="RefSeq" id="WP_024127803.1">
    <property type="nucleotide sequence ID" value="NC_023287.1"/>
</dbReference>
<dbReference type="Pfam" id="PF18860">
    <property type="entry name" value="AbiJ_NTD3"/>
    <property type="match status" value="1"/>
</dbReference>
<dbReference type="Gene3D" id="3.40.960.10">
    <property type="entry name" value="VSR Endonuclease"/>
    <property type="match status" value="1"/>
</dbReference>
<accession>V9Z948</accession>
<keyword evidence="2" id="KW-0614">Plasmid</keyword>
<dbReference type="EMBL" id="KF648874">
    <property type="protein sequence ID" value="AHE40534.1"/>
    <property type="molecule type" value="Genomic_DNA"/>
</dbReference>
<dbReference type="AlphaFoldDB" id="V9Z948"/>
<sequence length="454" mass="53229">MAKLNQIVEEISNILSGEKAYNLPIVCGRYGLDDGEESEAFSSKRLYVQKRLKGKNQLFLLDLSKRIIDDYGESAKSLSKLMYSVNPKGVFEISEITRKNIIDELYKRTDLWGRADVVSFFKRIWDLDAMPSRDGRFDTAAQDIWQHMINNYDYDEQFLLEEYFELLIKNDQEFMNFLEQLVHPMIRDQSSQEAYINLLNEHLHSDGFYLYPTSQLSGYPIYKVIRIQNGVRGEVKNLIFAAVGAKPEIIINDSLNNDIAIVKHKDNCLVYENPISSDGLYWAELVDWWSGMNPTLTSYKEKEVSLYKRLLSSLDSPPEITFFKAYFQLFRGQYHQNLPALIPQVYLHYDPYTKRQRNGEIYLPRQRMDFLLLLPNRERVVIEIDGKQHYSEENVASPQRYAEMVSADRDLKLHGYDVYRFGGYELMNEDKSAELIKNFFNSFFKKYDIKTTNA</sequence>
<feature type="domain" description="AbiJ-NTD3" evidence="1">
    <location>
        <begin position="92"/>
        <end position="255"/>
    </location>
</feature>
<geneLocation type="plasmid" evidence="2">
    <name>pMC1</name>
</geneLocation>
<protein>
    <recommendedName>
        <fullName evidence="1">AbiJ-NTD3 domain-containing protein</fullName>
    </recommendedName>
</protein>